<dbReference type="SUPFAM" id="SSF55681">
    <property type="entry name" value="Class II aaRS and biotin synthetases"/>
    <property type="match status" value="1"/>
</dbReference>
<evidence type="ECO:0000256" key="3">
    <source>
        <dbReference type="ARBA" id="ARBA00012367"/>
    </source>
</evidence>
<dbReference type="EMBL" id="JOTN01000004">
    <property type="protein sequence ID" value="KEK20149.1"/>
    <property type="molecule type" value="Genomic_DNA"/>
</dbReference>
<dbReference type="InterPro" id="IPR045864">
    <property type="entry name" value="aa-tRNA-synth_II/BPL/LPL"/>
</dbReference>
<evidence type="ECO:0000256" key="6">
    <source>
        <dbReference type="ARBA" id="ARBA00022840"/>
    </source>
</evidence>
<dbReference type="STRING" id="574376.BAMA_17015"/>
<comment type="catalytic activity">
    <reaction evidence="7">
        <text>L-lysyl-[lipoyl-carrier protein] + (R)-lipoate + ATP = N(6)-[(R)-lipoyl]-L-lysyl-[lipoyl-carrier protein] + AMP + diphosphate + H(+)</text>
        <dbReference type="Rhea" id="RHEA:49288"/>
        <dbReference type="Rhea" id="RHEA-COMP:10500"/>
        <dbReference type="Rhea" id="RHEA-COMP:10502"/>
        <dbReference type="ChEBI" id="CHEBI:15378"/>
        <dbReference type="ChEBI" id="CHEBI:29969"/>
        <dbReference type="ChEBI" id="CHEBI:30616"/>
        <dbReference type="ChEBI" id="CHEBI:33019"/>
        <dbReference type="ChEBI" id="CHEBI:83088"/>
        <dbReference type="ChEBI" id="CHEBI:83099"/>
        <dbReference type="ChEBI" id="CHEBI:456215"/>
        <dbReference type="EC" id="6.3.1.20"/>
    </reaction>
</comment>
<dbReference type="AlphaFoldDB" id="A0A073JYN0"/>
<feature type="domain" description="BPL/LPL catalytic" evidence="8">
    <location>
        <begin position="27"/>
        <end position="214"/>
    </location>
</feature>
<proteinExistence type="predicted"/>
<dbReference type="PANTHER" id="PTHR12561">
    <property type="entry name" value="LIPOATE-PROTEIN LIGASE"/>
    <property type="match status" value="1"/>
</dbReference>
<keyword evidence="10" id="KW-1185">Reference proteome</keyword>
<dbReference type="EC" id="6.3.1.20" evidence="3"/>
<evidence type="ECO:0000256" key="1">
    <source>
        <dbReference type="ARBA" id="ARBA00005085"/>
    </source>
</evidence>
<evidence type="ECO:0000313" key="9">
    <source>
        <dbReference type="EMBL" id="KEK20149.1"/>
    </source>
</evidence>
<dbReference type="Pfam" id="PF10437">
    <property type="entry name" value="Lip_prot_lig_C"/>
    <property type="match status" value="1"/>
</dbReference>
<dbReference type="PANTHER" id="PTHR12561:SF3">
    <property type="entry name" value="LIPOYLTRANSFERASE 1, MITOCHONDRIAL"/>
    <property type="match status" value="1"/>
</dbReference>
<dbReference type="InterPro" id="IPR004143">
    <property type="entry name" value="BPL_LPL_catalytic"/>
</dbReference>
<dbReference type="GO" id="GO:0016979">
    <property type="term" value="F:lipoate-protein ligase activity"/>
    <property type="evidence" value="ECO:0007669"/>
    <property type="project" value="UniProtKB-EC"/>
</dbReference>
<dbReference type="FunFam" id="3.30.930.10:FF:000072">
    <property type="entry name" value="Lipoate--protein ligase"/>
    <property type="match status" value="1"/>
</dbReference>
<comment type="caution">
    <text evidence="9">The sequence shown here is derived from an EMBL/GenBank/DDBJ whole genome shotgun (WGS) entry which is preliminary data.</text>
</comment>
<dbReference type="InterPro" id="IPR004562">
    <property type="entry name" value="LipoylTrfase_LipoateP_Ligase"/>
</dbReference>
<dbReference type="OrthoDB" id="9788148at2"/>
<evidence type="ECO:0000256" key="4">
    <source>
        <dbReference type="ARBA" id="ARBA00022598"/>
    </source>
</evidence>
<dbReference type="Gene3D" id="3.30.390.50">
    <property type="entry name" value="CO dehydrogenase flavoprotein, C-terminal domain"/>
    <property type="match status" value="1"/>
</dbReference>
<keyword evidence="6" id="KW-0067">ATP-binding</keyword>
<evidence type="ECO:0000313" key="10">
    <source>
        <dbReference type="Proteomes" id="UP000027822"/>
    </source>
</evidence>
<name>A0A073JYN0_9BACI</name>
<dbReference type="eggNOG" id="COG0095">
    <property type="taxonomic scope" value="Bacteria"/>
</dbReference>
<dbReference type="CDD" id="cd16443">
    <property type="entry name" value="LplA"/>
    <property type="match status" value="1"/>
</dbReference>
<dbReference type="UniPathway" id="UPA00537">
    <property type="reaction ID" value="UER00594"/>
</dbReference>
<evidence type="ECO:0000256" key="7">
    <source>
        <dbReference type="ARBA" id="ARBA00048037"/>
    </source>
</evidence>
<comment type="pathway">
    <text evidence="2">Protein modification; protein lipoylation via exogenous pathway; protein N(6)-(lipoyl)lysine from lipoate: step 1/2.</text>
</comment>
<dbReference type="Pfam" id="PF21948">
    <property type="entry name" value="LplA-B_cat"/>
    <property type="match status" value="1"/>
</dbReference>
<evidence type="ECO:0000259" key="8">
    <source>
        <dbReference type="PROSITE" id="PS51733"/>
    </source>
</evidence>
<keyword evidence="5" id="KW-0547">Nucleotide-binding</keyword>
<dbReference type="PROSITE" id="PS51733">
    <property type="entry name" value="BPL_LPL_CATALYTIC"/>
    <property type="match status" value="1"/>
</dbReference>
<dbReference type="GO" id="GO:0017118">
    <property type="term" value="F:lipoyltransferase activity"/>
    <property type="evidence" value="ECO:0007669"/>
    <property type="project" value="TreeGrafter"/>
</dbReference>
<dbReference type="NCBIfam" id="TIGR00545">
    <property type="entry name" value="lipoyltrans"/>
    <property type="match status" value="1"/>
</dbReference>
<reference evidence="9 10" key="1">
    <citation type="submission" date="2014-06" db="EMBL/GenBank/DDBJ databases">
        <title>Draft genome sequence of Bacillus manliponensis JCM 15802 (MCCC 1A00708).</title>
        <authorList>
            <person name="Lai Q."/>
            <person name="Liu Y."/>
            <person name="Shao Z."/>
        </authorList>
    </citation>
    <scope>NUCLEOTIDE SEQUENCE [LARGE SCALE GENOMIC DNA]</scope>
    <source>
        <strain evidence="9 10">JCM 15802</strain>
    </source>
</reference>
<dbReference type="InterPro" id="IPR019491">
    <property type="entry name" value="Lipoate_protein_ligase_C"/>
</dbReference>
<evidence type="ECO:0000256" key="5">
    <source>
        <dbReference type="ARBA" id="ARBA00022741"/>
    </source>
</evidence>
<sequence>MLFIDNKGITDPTINLAIEEYCVKNLNIDETYLLFYINEPSIIIGKNQNTAEEINADYVREQGIHVVRRLSGGGAVYHDLGNLNFSFITKDDGDSFSNFKKFTEPVTKALAKLGVNAELSGRNDILAEGRKISGNAQFSTKGRMFSHGTLLFDSEIEHVVSALNVKMDKIQSKGIKSIRSRVANITEFLQEKMTTEQFRQLLLETIFEGESEIPTYELTEEDWKEIYKISEERYRNWDWNYGKSPKFNLQQSHRFPVGQVDVRLEVSKGIVTACKIYGDFFGIEDVHHIEERLIGKRFDKAAFTEALADIEMNRYFGNITTEDFLTLFF</sequence>
<dbReference type="GO" id="GO:0005524">
    <property type="term" value="F:ATP binding"/>
    <property type="evidence" value="ECO:0007669"/>
    <property type="project" value="UniProtKB-KW"/>
</dbReference>
<dbReference type="Proteomes" id="UP000027822">
    <property type="component" value="Unassembled WGS sequence"/>
</dbReference>
<dbReference type="Gene3D" id="3.30.930.10">
    <property type="entry name" value="Bira Bifunctional Protein, Domain 2"/>
    <property type="match status" value="1"/>
</dbReference>
<gene>
    <name evidence="9" type="ORF">BAMA_17015</name>
</gene>
<keyword evidence="4 9" id="KW-0436">Ligase</keyword>
<dbReference type="GO" id="GO:0009249">
    <property type="term" value="P:protein lipoylation"/>
    <property type="evidence" value="ECO:0007669"/>
    <property type="project" value="InterPro"/>
</dbReference>
<protein>
    <recommendedName>
        <fullName evidence="3">lipoate--protein ligase</fullName>
        <ecNumber evidence="3">6.3.1.20</ecNumber>
    </recommendedName>
</protein>
<dbReference type="GO" id="GO:0005737">
    <property type="term" value="C:cytoplasm"/>
    <property type="evidence" value="ECO:0007669"/>
    <property type="project" value="TreeGrafter"/>
</dbReference>
<comment type="pathway">
    <text evidence="1">Protein modification; protein lipoylation via exogenous pathway; protein N(6)-(lipoyl)lysine from lipoate: step 2/2.</text>
</comment>
<organism evidence="9 10">
    <name type="scientific">Bacillus manliponensis</name>
    <dbReference type="NCBI Taxonomy" id="574376"/>
    <lineage>
        <taxon>Bacteria</taxon>
        <taxon>Bacillati</taxon>
        <taxon>Bacillota</taxon>
        <taxon>Bacilli</taxon>
        <taxon>Bacillales</taxon>
        <taxon>Bacillaceae</taxon>
        <taxon>Bacillus</taxon>
        <taxon>Bacillus cereus group</taxon>
    </lineage>
</organism>
<accession>A0A073JYN0</accession>
<dbReference type="SUPFAM" id="SSF82649">
    <property type="entry name" value="SufE/NifU"/>
    <property type="match status" value="1"/>
</dbReference>
<dbReference type="RefSeq" id="WP_034637391.1">
    <property type="nucleotide sequence ID" value="NZ_CBCSJC010000003.1"/>
</dbReference>
<evidence type="ECO:0000256" key="2">
    <source>
        <dbReference type="ARBA" id="ARBA00005124"/>
    </source>
</evidence>